<evidence type="ECO:0000256" key="12">
    <source>
        <dbReference type="ARBA" id="ARBA00031636"/>
    </source>
</evidence>
<gene>
    <name evidence="16" type="ORF">DWY69_13160</name>
    <name evidence="15" type="ORF">DXC51_12830</name>
</gene>
<dbReference type="GO" id="GO:0006811">
    <property type="term" value="P:monoatomic ion transport"/>
    <property type="evidence" value="ECO:0007669"/>
    <property type="project" value="UniProtKB-KW"/>
</dbReference>
<evidence type="ECO:0000256" key="5">
    <source>
        <dbReference type="ARBA" id="ARBA00022448"/>
    </source>
</evidence>
<feature type="transmembrane region" description="Helical" evidence="14">
    <location>
        <begin position="209"/>
        <end position="229"/>
    </location>
</feature>
<evidence type="ECO:0000256" key="7">
    <source>
        <dbReference type="ARBA" id="ARBA00022475"/>
    </source>
</evidence>
<dbReference type="Proteomes" id="UP000260812">
    <property type="component" value="Unassembled WGS sequence"/>
</dbReference>
<dbReference type="Pfam" id="PF01554">
    <property type="entry name" value="MatE"/>
    <property type="match status" value="2"/>
</dbReference>
<evidence type="ECO:0000313" key="15">
    <source>
        <dbReference type="EMBL" id="RGE59692.1"/>
    </source>
</evidence>
<dbReference type="InterPro" id="IPR050222">
    <property type="entry name" value="MATE_MdtK"/>
</dbReference>
<dbReference type="CDD" id="cd13137">
    <property type="entry name" value="MATE_NorM_like"/>
    <property type="match status" value="1"/>
</dbReference>
<evidence type="ECO:0000256" key="9">
    <source>
        <dbReference type="ARBA" id="ARBA00022989"/>
    </source>
</evidence>
<reference evidence="15 18" key="1">
    <citation type="submission" date="2018-08" db="EMBL/GenBank/DDBJ databases">
        <title>A genome reference for cultivated species of the human gut microbiota.</title>
        <authorList>
            <person name="Zou Y."/>
            <person name="Xue W."/>
            <person name="Luo G."/>
        </authorList>
    </citation>
    <scope>NUCLEOTIDE SEQUENCE [LARGE SCALE GENOMIC DNA]</scope>
    <source>
        <strain evidence="16 18">AF26-4BH</strain>
        <strain evidence="15">TF05-5AC</strain>
    </source>
</reference>
<feature type="region of interest" description="Disordered" evidence="13">
    <location>
        <begin position="1"/>
        <end position="20"/>
    </location>
</feature>
<feature type="transmembrane region" description="Helical" evidence="14">
    <location>
        <begin position="177"/>
        <end position="197"/>
    </location>
</feature>
<dbReference type="PANTHER" id="PTHR43298:SF2">
    <property type="entry name" value="FMN_FAD EXPORTER YEEO-RELATED"/>
    <property type="match status" value="1"/>
</dbReference>
<feature type="transmembrane region" description="Helical" evidence="14">
    <location>
        <begin position="338"/>
        <end position="361"/>
    </location>
</feature>
<accession>A0A3E3I3Q8</accession>
<dbReference type="GO" id="GO:0005886">
    <property type="term" value="C:plasma membrane"/>
    <property type="evidence" value="ECO:0007669"/>
    <property type="project" value="UniProtKB-SubCell"/>
</dbReference>
<keyword evidence="9 14" id="KW-1133">Transmembrane helix</keyword>
<keyword evidence="7" id="KW-1003">Cell membrane</keyword>
<dbReference type="PIRSF" id="PIRSF006603">
    <property type="entry name" value="DinF"/>
    <property type="match status" value="1"/>
</dbReference>
<evidence type="ECO:0000313" key="17">
    <source>
        <dbReference type="Proteomes" id="UP000260812"/>
    </source>
</evidence>
<keyword evidence="5" id="KW-0813">Transport</keyword>
<comment type="similarity">
    <text evidence="3">Belongs to the multi antimicrobial extrusion (MATE) (TC 2.A.66.1) family.</text>
</comment>
<keyword evidence="6" id="KW-0050">Antiport</keyword>
<dbReference type="GO" id="GO:0015297">
    <property type="term" value="F:antiporter activity"/>
    <property type="evidence" value="ECO:0007669"/>
    <property type="project" value="UniProtKB-KW"/>
</dbReference>
<evidence type="ECO:0000256" key="4">
    <source>
        <dbReference type="ARBA" id="ARBA00020268"/>
    </source>
</evidence>
<keyword evidence="17" id="KW-1185">Reference proteome</keyword>
<comment type="subcellular location">
    <subcellularLocation>
        <location evidence="2">Cell membrane</location>
        <topology evidence="2">Multi-pass membrane protein</topology>
    </subcellularLocation>
</comment>
<dbReference type="RefSeq" id="WP_021639073.1">
    <property type="nucleotide sequence ID" value="NZ_CANNOQ010000141.1"/>
</dbReference>
<dbReference type="GeneID" id="97987732"/>
<proteinExistence type="inferred from homology"/>
<evidence type="ECO:0000256" key="13">
    <source>
        <dbReference type="SAM" id="MobiDB-lite"/>
    </source>
</evidence>
<dbReference type="OrthoDB" id="9780160at2"/>
<evidence type="ECO:0000256" key="3">
    <source>
        <dbReference type="ARBA" id="ARBA00010199"/>
    </source>
</evidence>
<dbReference type="InterPro" id="IPR002528">
    <property type="entry name" value="MATE_fam"/>
</dbReference>
<name>A0A3E3I3Q8_9FIRM</name>
<evidence type="ECO:0000313" key="18">
    <source>
        <dbReference type="Proteomes" id="UP000261166"/>
    </source>
</evidence>
<comment type="caution">
    <text evidence="15">The sequence shown here is derived from an EMBL/GenBank/DDBJ whole genome shotgun (WGS) entry which is preliminary data.</text>
</comment>
<evidence type="ECO:0000256" key="1">
    <source>
        <dbReference type="ARBA" id="ARBA00003408"/>
    </source>
</evidence>
<evidence type="ECO:0000256" key="2">
    <source>
        <dbReference type="ARBA" id="ARBA00004651"/>
    </source>
</evidence>
<comment type="function">
    <text evidence="1">Multidrug efflux pump.</text>
</comment>
<keyword evidence="11 14" id="KW-0472">Membrane</keyword>
<evidence type="ECO:0000256" key="10">
    <source>
        <dbReference type="ARBA" id="ARBA00023065"/>
    </source>
</evidence>
<dbReference type="Proteomes" id="UP000261166">
    <property type="component" value="Unassembled WGS sequence"/>
</dbReference>
<feature type="transmembrane region" description="Helical" evidence="14">
    <location>
        <begin position="114"/>
        <end position="134"/>
    </location>
</feature>
<dbReference type="EMBL" id="QVLU01000010">
    <property type="protein sequence ID" value="RGE71541.1"/>
    <property type="molecule type" value="Genomic_DNA"/>
</dbReference>
<dbReference type="NCBIfam" id="TIGR00797">
    <property type="entry name" value="matE"/>
    <property type="match status" value="1"/>
</dbReference>
<keyword evidence="8 14" id="KW-0812">Transmembrane</keyword>
<feature type="transmembrane region" description="Helical" evidence="14">
    <location>
        <begin position="146"/>
        <end position="165"/>
    </location>
</feature>
<dbReference type="AlphaFoldDB" id="A0A3E3I3Q8"/>
<sequence>MNNNREGRSRGSPAEKDGNEKTVRKEIYRLIIPMILENLLQVSAGLISTAMIGRLMASDISAQGICVRITDTLWCFYKGVAIGATVLIARSFGAGKRDKCRRVAEQTLLTEIPIALLLGVALFFVGMPVFRFFTEDAGILVKAGEYMRIIVFGFPFVVIMSVVTATFQGHGNTRTPMYIAVAVNIINIIFGYLLIFGPGLLPEFGIRGAAMALVSSQAGGACIGLYLLYRKGGLLRNTEEQKHHLRPDGRLIKEIYRTGVPAALESMFWQFSAIILSKVILAYGENSFAAYQLGIQAETVTEMPAIGFSTASTTLAARALGQKDYELKETYFNQLIRIALRISICTSLLLIVLPKAFMGLMTNNPKLQAIGAVYVFIMGFVQIPQNLSRIYNGTIRASGYPGVPMYIAGFGIWIVRIPLSIIAAYVLKWSILSIWLIIALDQISRFLLSVAVYHHTKKKAGLRERMM</sequence>
<evidence type="ECO:0000256" key="14">
    <source>
        <dbReference type="SAM" id="Phobius"/>
    </source>
</evidence>
<evidence type="ECO:0000256" key="6">
    <source>
        <dbReference type="ARBA" id="ARBA00022449"/>
    </source>
</evidence>
<dbReference type="EMBL" id="QVLV01000008">
    <property type="protein sequence ID" value="RGE59692.1"/>
    <property type="molecule type" value="Genomic_DNA"/>
</dbReference>
<feature type="transmembrane region" description="Helical" evidence="14">
    <location>
        <begin position="367"/>
        <end position="384"/>
    </location>
</feature>
<dbReference type="InterPro" id="IPR048279">
    <property type="entry name" value="MdtK-like"/>
</dbReference>
<feature type="transmembrane region" description="Helical" evidence="14">
    <location>
        <begin position="76"/>
        <end position="93"/>
    </location>
</feature>
<feature type="transmembrane region" description="Helical" evidence="14">
    <location>
        <begin position="405"/>
        <end position="426"/>
    </location>
</feature>
<protein>
    <recommendedName>
        <fullName evidence="4">Probable multidrug resistance protein NorM</fullName>
    </recommendedName>
    <alternativeName>
        <fullName evidence="12">Multidrug-efflux transporter</fullName>
    </alternativeName>
</protein>
<keyword evidence="10" id="KW-0406">Ion transport</keyword>
<dbReference type="GO" id="GO:0042910">
    <property type="term" value="F:xenobiotic transmembrane transporter activity"/>
    <property type="evidence" value="ECO:0007669"/>
    <property type="project" value="InterPro"/>
</dbReference>
<dbReference type="PANTHER" id="PTHR43298">
    <property type="entry name" value="MULTIDRUG RESISTANCE PROTEIN NORM-RELATED"/>
    <property type="match status" value="1"/>
</dbReference>
<evidence type="ECO:0000256" key="11">
    <source>
        <dbReference type="ARBA" id="ARBA00023136"/>
    </source>
</evidence>
<feature type="transmembrane region" description="Helical" evidence="14">
    <location>
        <begin position="432"/>
        <end position="453"/>
    </location>
</feature>
<evidence type="ECO:0000256" key="8">
    <source>
        <dbReference type="ARBA" id="ARBA00022692"/>
    </source>
</evidence>
<evidence type="ECO:0000313" key="16">
    <source>
        <dbReference type="EMBL" id="RGE71541.1"/>
    </source>
</evidence>
<feature type="transmembrane region" description="Helical" evidence="14">
    <location>
        <begin position="30"/>
        <end position="56"/>
    </location>
</feature>
<organism evidence="15 17">
    <name type="scientific">Eisenbergiella massiliensis</name>
    <dbReference type="NCBI Taxonomy" id="1720294"/>
    <lineage>
        <taxon>Bacteria</taxon>
        <taxon>Bacillati</taxon>
        <taxon>Bacillota</taxon>
        <taxon>Clostridia</taxon>
        <taxon>Lachnospirales</taxon>
        <taxon>Lachnospiraceae</taxon>
        <taxon>Eisenbergiella</taxon>
    </lineage>
</organism>